<keyword evidence="5" id="KW-1185">Reference proteome</keyword>
<dbReference type="PANTHER" id="PTHR43308:SF5">
    <property type="entry name" value="S-LAYER PROTEIN _ PEPTIDOGLYCAN ENDO-BETA-N-ACETYLGLUCOSAMINIDASE"/>
    <property type="match status" value="1"/>
</dbReference>
<organism evidence="4 5">
    <name type="scientific">Paenibacillus albicereus</name>
    <dbReference type="NCBI Taxonomy" id="2726185"/>
    <lineage>
        <taxon>Bacteria</taxon>
        <taxon>Bacillati</taxon>
        <taxon>Bacillota</taxon>
        <taxon>Bacilli</taxon>
        <taxon>Bacillales</taxon>
        <taxon>Paenibacillaceae</taxon>
        <taxon>Paenibacillus</taxon>
    </lineage>
</organism>
<dbReference type="KEGG" id="palr:HGI30_20980"/>
<feature type="compositionally biased region" description="Low complexity" evidence="1">
    <location>
        <begin position="229"/>
        <end position="276"/>
    </location>
</feature>
<dbReference type="PANTHER" id="PTHR43308">
    <property type="entry name" value="OUTER MEMBRANE PROTEIN ALPHA-RELATED"/>
    <property type="match status" value="1"/>
</dbReference>
<sequence length="1263" mass="131805">MNRIESFKRLASTTAAAAVLAAGMPVSPAAAAPPPFRDIASSYARAEIESLAATGIVSGYGDRIFAPSKPVTRAEFAAILARSAGLDPAPEAVSFKDIPADAWYKGSVGALVQAGLAKGTSPAAFSPAAALTREEMAVLFARALGLEQSPAAASDPGISDWADSAEWSRAPLSAAFRAGFLQGTSSNAGKPSFRPKAPAERQAVARLAYEFIHHGAQYREKLAAGPSEAPAAQPTASPSTAPAATPSPASATPAGSSPTSSPDASPVPTATPTATPDPLDRLNQGGTVEGGLTLSQSGTFGPAAGLATVDGTLTVDPGPAGEVKLRNIRAEEIIIASGASRSIELEGIESARPLLVQASRQADPVRLAFSGRIDIPQMVLYSGAIVDNASESLGPISIQAVAPSQSVSLRGTFPKPIVNQVHGARIEIASGTKAAALQLDRPATLQVQADDLPAVNVQSASSLNDLYSLLQDNAFLQKLYGYTGASFRNFQREYGRLEDKSVYTDDLASLAASTNGYLTLYYMSGGWQYPHWEELRDLVLNAIEPVLEASRIAQADIDRLRPGYADGDDERAVRHDLRLAQSGSGGSSVQWSSSRPDLVSADGSVSRTGKDELVQLRASAAWKGIVKTREFTIKLKAKAPGNGLASLLVTGESMADPGQVRLQSLAAAFASPLERVLPEARQLVYDGLVYDIRLLDEAGTELSGWSLLPAADGSSSLIFAADRSGLARTRSGPLTLEIARPGALLSRISFAAGSAVGPLRPEDPDSVHAGTDGRDFRLSWSEPSSGGMSGQLYLLPAGEPFADAVQPIALISPYLPDVWNGSQPDADSSQRKLREGSYRFYARTDAGPGISYIESAIFAPHGEEPSAMPQAGSIRTFHQPDSILLEAVGVPTGATVRIYDSPLDGGRLLGEAVAAEDTIAIGDVETVSSFLYVTFTEPGKSESSRAAVALLPLPTPPDAAKLRVLNRAGGPDAIRIDEAPPGLTVEVYGSPGDAVPLAEVASAGEEPAPLSLQLSADLDAGARAYVRYRIEKPQAVAWSGFAELVAGPGMTGLTAYGAEPGETSRLFTGTGLYPLHARLSYDDGSAVDLSGGAAWSSSDEQVIGVTAEGVLVPRASGAAIITASYEGYVAEFRAQVDLERNPALPQSLYASTSGRLDSDGRLQGVQSEQAYEDHSASSPFRMREASYLCVDYRDAVLHADLFGTTAIRLNGSVLEGAYAVSRDFRYLIVYLPDSAVAGVLEISGMRSSSGTPLSPVAVYLAAP</sequence>
<feature type="region of interest" description="Disordered" evidence="1">
    <location>
        <begin position="222"/>
        <end position="297"/>
    </location>
</feature>
<reference evidence="4 5" key="1">
    <citation type="submission" date="2020-04" db="EMBL/GenBank/DDBJ databases">
        <title>Novel Paenibacillus strain UniB2 isolated from commercial digestive syrup.</title>
        <authorList>
            <person name="Thorat V."/>
            <person name="Kirdat K."/>
            <person name="Tiwarekar B."/>
            <person name="Yadav A."/>
        </authorList>
    </citation>
    <scope>NUCLEOTIDE SEQUENCE [LARGE SCALE GENOMIC DNA]</scope>
    <source>
        <strain evidence="4 5">UniB2</strain>
    </source>
</reference>
<name>A0A6H2H248_9BACL</name>
<evidence type="ECO:0000259" key="3">
    <source>
        <dbReference type="PROSITE" id="PS51272"/>
    </source>
</evidence>
<feature type="domain" description="SLH" evidence="3">
    <location>
        <begin position="95"/>
        <end position="154"/>
    </location>
</feature>
<dbReference type="InterPro" id="IPR046780">
    <property type="entry name" value="aBig_2"/>
</dbReference>
<accession>A0A6H2H248</accession>
<dbReference type="InterPro" id="IPR051465">
    <property type="entry name" value="Cell_Envelope_Struct_Comp"/>
</dbReference>
<dbReference type="EMBL" id="CP051428">
    <property type="protein sequence ID" value="QJC53750.1"/>
    <property type="molecule type" value="Genomic_DNA"/>
</dbReference>
<evidence type="ECO:0000256" key="2">
    <source>
        <dbReference type="SAM" id="SignalP"/>
    </source>
</evidence>
<gene>
    <name evidence="4" type="ORF">HGI30_20980</name>
</gene>
<keyword evidence="2" id="KW-0732">Signal</keyword>
<protein>
    <recommendedName>
        <fullName evidence="3">SLH domain-containing protein</fullName>
    </recommendedName>
</protein>
<dbReference type="Gene3D" id="2.60.40.1080">
    <property type="match status" value="1"/>
</dbReference>
<feature type="signal peptide" evidence="2">
    <location>
        <begin position="1"/>
        <end position="31"/>
    </location>
</feature>
<feature type="domain" description="SLH" evidence="3">
    <location>
        <begin position="31"/>
        <end position="94"/>
    </location>
</feature>
<proteinExistence type="predicted"/>
<feature type="chain" id="PRO_5026004197" description="SLH domain-containing protein" evidence="2">
    <location>
        <begin position="32"/>
        <end position="1263"/>
    </location>
</feature>
<dbReference type="Pfam" id="PF20578">
    <property type="entry name" value="aBig_2"/>
    <property type="match status" value="1"/>
</dbReference>
<dbReference type="Proteomes" id="UP000502136">
    <property type="component" value="Chromosome"/>
</dbReference>
<evidence type="ECO:0000313" key="4">
    <source>
        <dbReference type="EMBL" id="QJC53750.1"/>
    </source>
</evidence>
<dbReference type="PROSITE" id="PS51272">
    <property type="entry name" value="SLH"/>
    <property type="match status" value="2"/>
</dbReference>
<dbReference type="InterPro" id="IPR001119">
    <property type="entry name" value="SLH_dom"/>
</dbReference>
<dbReference type="Pfam" id="PF00395">
    <property type="entry name" value="SLH"/>
    <property type="match status" value="2"/>
</dbReference>
<dbReference type="RefSeq" id="WP_168909283.1">
    <property type="nucleotide sequence ID" value="NZ_CP051428.1"/>
</dbReference>
<evidence type="ECO:0000313" key="5">
    <source>
        <dbReference type="Proteomes" id="UP000502136"/>
    </source>
</evidence>
<evidence type="ECO:0000256" key="1">
    <source>
        <dbReference type="SAM" id="MobiDB-lite"/>
    </source>
</evidence>
<dbReference type="AlphaFoldDB" id="A0A6H2H248"/>